<accession>A0A643G0V9</accession>
<dbReference type="GO" id="GO:0003677">
    <property type="term" value="F:DNA binding"/>
    <property type="evidence" value="ECO:0007669"/>
    <property type="project" value="UniProtKB-KW"/>
</dbReference>
<dbReference type="PANTHER" id="PTHR30118">
    <property type="entry name" value="HTH-TYPE TRANSCRIPTIONAL REGULATOR LEUO-RELATED"/>
    <property type="match status" value="1"/>
</dbReference>
<dbReference type="InterPro" id="IPR000847">
    <property type="entry name" value="LysR_HTH_N"/>
</dbReference>
<dbReference type="InterPro" id="IPR036390">
    <property type="entry name" value="WH_DNA-bd_sf"/>
</dbReference>
<comment type="similarity">
    <text evidence="1">Belongs to the LysR transcriptional regulatory family.</text>
</comment>
<dbReference type="InterPro" id="IPR050389">
    <property type="entry name" value="LysR-type_TF"/>
</dbReference>
<evidence type="ECO:0000313" key="6">
    <source>
        <dbReference type="EMBL" id="QOT81783.1"/>
    </source>
</evidence>
<keyword evidence="6" id="KW-0614">Plasmid</keyword>
<dbReference type="GO" id="GO:0003700">
    <property type="term" value="F:DNA-binding transcription factor activity"/>
    <property type="evidence" value="ECO:0007669"/>
    <property type="project" value="InterPro"/>
</dbReference>
<dbReference type="Proteomes" id="UP000397656">
    <property type="component" value="Plasmid pRK1-1"/>
</dbReference>
<gene>
    <name evidence="6" type="ORF">F7R26_036025</name>
</gene>
<sequence length="307" mass="34532">MAVADPSSPYNWSLGELHAFCLICESRNLSQVALRLDMSQSAVSLMVRRWRDVVGDPLFVRSRYGVAPTDTALALYKRIQPLLEGLRQALVQPTGFDPARSTRVFKLHMSDIGQLVFLPELHGHLNRKAPGVRLAIQSLRWEEVENGLASGAVDIAMGSLPMIKGRVHARTVRKDRFFTIMRREHHMAQRKLDLAKFAEAEHLVIDAASSGHALVEGVLRSKGVFRRIGLSVPHYLAAESLLTKSDYLLTLPEGGLSIIQHLDRFHVTPTPLQLPTFDIRVHWHERSRSDAGIQWLRDSIMELFSKG</sequence>
<evidence type="ECO:0000256" key="3">
    <source>
        <dbReference type="ARBA" id="ARBA00023125"/>
    </source>
</evidence>
<name>A0A643G0V9_9BURK</name>
<protein>
    <submittedName>
        <fullName evidence="6">LysR family transcriptional regulator</fullName>
    </submittedName>
</protein>
<evidence type="ECO:0000313" key="7">
    <source>
        <dbReference type="Proteomes" id="UP000397656"/>
    </source>
</evidence>
<dbReference type="Gene3D" id="1.10.10.10">
    <property type="entry name" value="Winged helix-like DNA-binding domain superfamily/Winged helix DNA-binding domain"/>
    <property type="match status" value="1"/>
</dbReference>
<feature type="domain" description="HTH lysR-type" evidence="5">
    <location>
        <begin position="12"/>
        <end position="69"/>
    </location>
</feature>
<evidence type="ECO:0000256" key="1">
    <source>
        <dbReference type="ARBA" id="ARBA00009437"/>
    </source>
</evidence>
<keyword evidence="2" id="KW-0805">Transcription regulation</keyword>
<organism evidence="6 7">
    <name type="scientific">Cupriavidus basilensis</name>
    <dbReference type="NCBI Taxonomy" id="68895"/>
    <lineage>
        <taxon>Bacteria</taxon>
        <taxon>Pseudomonadati</taxon>
        <taxon>Pseudomonadota</taxon>
        <taxon>Betaproteobacteria</taxon>
        <taxon>Burkholderiales</taxon>
        <taxon>Burkholderiaceae</taxon>
        <taxon>Cupriavidus</taxon>
    </lineage>
</organism>
<keyword evidence="3" id="KW-0238">DNA-binding</keyword>
<geneLocation type="plasmid" evidence="6 7">
    <name>pRK1-1</name>
</geneLocation>
<evidence type="ECO:0000259" key="5">
    <source>
        <dbReference type="PROSITE" id="PS50931"/>
    </source>
</evidence>
<dbReference type="PANTHER" id="PTHR30118:SF15">
    <property type="entry name" value="TRANSCRIPTIONAL REGULATORY PROTEIN"/>
    <property type="match status" value="1"/>
</dbReference>
<evidence type="ECO:0000256" key="2">
    <source>
        <dbReference type="ARBA" id="ARBA00023015"/>
    </source>
</evidence>
<dbReference type="Pfam" id="PF00126">
    <property type="entry name" value="HTH_1"/>
    <property type="match status" value="1"/>
</dbReference>
<keyword evidence="4" id="KW-0804">Transcription</keyword>
<dbReference type="GeneID" id="98406383"/>
<dbReference type="SUPFAM" id="SSF46785">
    <property type="entry name" value="Winged helix' DNA-binding domain"/>
    <property type="match status" value="1"/>
</dbReference>
<dbReference type="AlphaFoldDB" id="A0A643G0V9"/>
<dbReference type="Gene3D" id="3.40.190.10">
    <property type="entry name" value="Periplasmic binding protein-like II"/>
    <property type="match status" value="2"/>
</dbReference>
<evidence type="ECO:0000256" key="4">
    <source>
        <dbReference type="ARBA" id="ARBA00023163"/>
    </source>
</evidence>
<dbReference type="CDD" id="cd08459">
    <property type="entry name" value="PBP2_DntR_NahR_LinR_like"/>
    <property type="match status" value="1"/>
</dbReference>
<reference evidence="6 7" key="1">
    <citation type="submission" date="2020-10" db="EMBL/GenBank/DDBJ databases">
        <title>Complete genome sequence of Cupriavidus basilensis CCUG 49340T.</title>
        <authorList>
            <person name="Salva-Serra F."/>
            <person name="Donoso R.A."/>
            <person name="Cho K.H."/>
            <person name="Yoo J.A."/>
            <person name="Lee K."/>
            <person name="Yoon S.-H."/>
            <person name="Perez-Pantoja D."/>
            <person name="Moore E.R.B."/>
        </authorList>
    </citation>
    <scope>NUCLEOTIDE SEQUENCE [LARGE SCALE GENOMIC DNA]</scope>
    <source>
        <strain evidence="7">CCUG 49340</strain>
        <plasmid evidence="6 7">pRK1-1</plasmid>
    </source>
</reference>
<dbReference type="InterPro" id="IPR036388">
    <property type="entry name" value="WH-like_DNA-bd_sf"/>
</dbReference>
<dbReference type="Pfam" id="PF03466">
    <property type="entry name" value="LysR_substrate"/>
    <property type="match status" value="1"/>
</dbReference>
<dbReference type="SUPFAM" id="SSF53850">
    <property type="entry name" value="Periplasmic binding protein-like II"/>
    <property type="match status" value="1"/>
</dbReference>
<proteinExistence type="inferred from homology"/>
<dbReference type="RefSeq" id="WP_058697509.1">
    <property type="nucleotide sequence ID" value="NZ_CP062805.1"/>
</dbReference>
<dbReference type="EMBL" id="CP062805">
    <property type="protein sequence ID" value="QOT81783.1"/>
    <property type="molecule type" value="Genomic_DNA"/>
</dbReference>
<dbReference type="PROSITE" id="PS50931">
    <property type="entry name" value="HTH_LYSR"/>
    <property type="match status" value="1"/>
</dbReference>
<dbReference type="InterPro" id="IPR005119">
    <property type="entry name" value="LysR_subst-bd"/>
</dbReference>